<evidence type="ECO:0000256" key="2">
    <source>
        <dbReference type="ARBA" id="ARBA00022483"/>
    </source>
</evidence>
<dbReference type="Proteomes" id="UP000008909">
    <property type="component" value="Unassembled WGS sequence"/>
</dbReference>
<dbReference type="InterPro" id="IPR000664">
    <property type="entry name" value="Lethal2_giant"/>
</dbReference>
<feature type="compositionally biased region" description="Low complexity" evidence="5">
    <location>
        <begin position="245"/>
        <end position="265"/>
    </location>
</feature>
<organism evidence="7 8">
    <name type="scientific">Clonorchis sinensis</name>
    <name type="common">Chinese liver fluke</name>
    <dbReference type="NCBI Taxonomy" id="79923"/>
    <lineage>
        <taxon>Eukaryota</taxon>
        <taxon>Metazoa</taxon>
        <taxon>Spiralia</taxon>
        <taxon>Lophotrochozoa</taxon>
        <taxon>Platyhelminthes</taxon>
        <taxon>Trematoda</taxon>
        <taxon>Digenea</taxon>
        <taxon>Opisthorchiida</taxon>
        <taxon>Opisthorchiata</taxon>
        <taxon>Opisthorchiidae</taxon>
        <taxon>Clonorchis</taxon>
    </lineage>
</organism>
<dbReference type="SUPFAM" id="SSF50998">
    <property type="entry name" value="Quinoprotein alcohol dehydrogenase-like"/>
    <property type="match status" value="1"/>
</dbReference>
<comment type="similarity">
    <text evidence="1">Belongs to the WD repeat L(2)GL family.</text>
</comment>
<evidence type="ECO:0000313" key="7">
    <source>
        <dbReference type="EMBL" id="GAA49938.1"/>
    </source>
</evidence>
<dbReference type="InterPro" id="IPR036322">
    <property type="entry name" value="WD40_repeat_dom_sf"/>
</dbReference>
<dbReference type="PANTHER" id="PTHR10241">
    <property type="entry name" value="LETHAL 2 GIANT LARVAE PROTEIN"/>
    <property type="match status" value="1"/>
</dbReference>
<reference key="2">
    <citation type="submission" date="2011-10" db="EMBL/GenBank/DDBJ databases">
        <title>The genome and transcriptome sequence of Clonorchis sinensis provide insights into the carcinogenic liver fluke.</title>
        <authorList>
            <person name="Wang X."/>
            <person name="Huang Y."/>
            <person name="Chen W."/>
            <person name="Liu H."/>
            <person name="Guo L."/>
            <person name="Chen Y."/>
            <person name="Luo F."/>
            <person name="Zhou W."/>
            <person name="Sun J."/>
            <person name="Mao Q."/>
            <person name="Liang P."/>
            <person name="Zhou C."/>
            <person name="Tian Y."/>
            <person name="Men J."/>
            <person name="Lv X."/>
            <person name="Huang L."/>
            <person name="Zhou J."/>
            <person name="Hu Y."/>
            <person name="Li R."/>
            <person name="Zhang F."/>
            <person name="Lei H."/>
            <person name="Li X."/>
            <person name="Hu X."/>
            <person name="Liang C."/>
            <person name="Xu J."/>
            <person name="Wu Z."/>
            <person name="Yu X."/>
        </authorList>
    </citation>
    <scope>NUCLEOTIDE SEQUENCE</scope>
    <source>
        <strain>Henan</strain>
    </source>
</reference>
<gene>
    <name evidence="7" type="ORF">CLF_103805</name>
</gene>
<reference evidence="7" key="1">
    <citation type="journal article" date="2011" name="Genome Biol.">
        <title>The draft genome of the carcinogenic human liver fluke Clonorchis sinensis.</title>
        <authorList>
            <person name="Wang X."/>
            <person name="Chen W."/>
            <person name="Huang Y."/>
            <person name="Sun J."/>
            <person name="Men J."/>
            <person name="Liu H."/>
            <person name="Luo F."/>
            <person name="Guo L."/>
            <person name="Lv X."/>
            <person name="Deng C."/>
            <person name="Zhou C."/>
            <person name="Fan Y."/>
            <person name="Li X."/>
            <person name="Huang L."/>
            <person name="Hu Y."/>
            <person name="Liang C."/>
            <person name="Hu X."/>
            <person name="Xu J."/>
            <person name="Yu X."/>
        </authorList>
    </citation>
    <scope>NUCLEOTIDE SEQUENCE [LARGE SCALE GENOMIC DNA]</scope>
    <source>
        <strain evidence="7">Henan</strain>
    </source>
</reference>
<evidence type="ECO:0000256" key="5">
    <source>
        <dbReference type="SAM" id="MobiDB-lite"/>
    </source>
</evidence>
<accession>G7YAF4</accession>
<keyword evidence="2" id="KW-0268">Exocytosis</keyword>
<dbReference type="GO" id="GO:0005886">
    <property type="term" value="C:plasma membrane"/>
    <property type="evidence" value="ECO:0007669"/>
    <property type="project" value="TreeGrafter"/>
</dbReference>
<dbReference type="GO" id="GO:0019905">
    <property type="term" value="F:syntaxin binding"/>
    <property type="evidence" value="ECO:0007669"/>
    <property type="project" value="TreeGrafter"/>
</dbReference>
<dbReference type="EMBL" id="DF142999">
    <property type="protein sequence ID" value="GAA49938.1"/>
    <property type="molecule type" value="Genomic_DNA"/>
</dbReference>
<dbReference type="Pfam" id="PF08366">
    <property type="entry name" value="LLGL"/>
    <property type="match status" value="1"/>
</dbReference>
<evidence type="ECO:0000259" key="6">
    <source>
        <dbReference type="Pfam" id="PF08366"/>
    </source>
</evidence>
<feature type="region of interest" description="Disordered" evidence="5">
    <location>
        <begin position="786"/>
        <end position="851"/>
    </location>
</feature>
<feature type="compositionally biased region" description="Polar residues" evidence="5">
    <location>
        <begin position="207"/>
        <end position="216"/>
    </location>
</feature>
<feature type="region of interest" description="Disordered" evidence="5">
    <location>
        <begin position="1412"/>
        <end position="1449"/>
    </location>
</feature>
<feature type="domain" description="Lethal giant larvae homologue 2" evidence="6">
    <location>
        <begin position="400"/>
        <end position="492"/>
    </location>
</feature>
<dbReference type="Gene3D" id="2.130.10.10">
    <property type="entry name" value="YVTN repeat-like/Quinoprotein amine dehydrogenase"/>
    <property type="match status" value="1"/>
</dbReference>
<sequence length="1493" mass="161548">PSAYGCVDSPSAIAFDDKLGLFAVASKTGCIKVYGTPGVVLTVKAAGCAVLLLSFLPEEGRLLAALETGYVSLYELNPKNGHWVECAHVRVLFSDQEQITALALGHGIVYIGSSTGTLYQVAISNGRLSPGDHSLTSCTSSMVSESVPVDKREQLGVDSPIVSLQLQPEGNHLLIAYAGGCVAVAIPQTIPENVGTESVPTADVTPSAPTAEQEATTPIVEEPGVAMNEQQTSAEGGSTHEVANPESESADAASASAQPSEPTQQHAPATPAKESSERRTTIKLKEFTRSLRRLDLTKPEVEAEPPLPVPPPPRISHLLLRDQPVEWASWRVTASEVQSNEITVAYGDGAYQIWPITAAATSEELLEPIIVAKRDPPTTPYGTYLFVGLRSVSSLYSGGVITAFSGGLPRAEFNDRHAVSVLQDPEHHVCFQFGSPVKDFLFIPQKSVKTDEVPAVTEAPVSAPCTPQSAIALLVMTERELVVIDLQQPNWPTFQSPYLNCLDISPVTAVTHLSKVSSALLSRLRTAVKCAQTDVTHSQWPIWGGENCNESIDLAHNDGNDVVVLGHANGWITLLAIGRGDSVHRLGTFHTDSLFNLSDSPNGLKCQSTIEVETWPPFRRVGDCALAHPLCVEHPDPRLAVTQLTASATPNSITLVVGGCGGQVSVWTANEENKAMLTFEPDVSRIHVNLIEQDAASPRYIWNGLAAMKPFEGVTQVCDTAGTALYPCALIQLDPPAPITAVALEPSWHLLALGSPHGFAVVDLLAKSAIYTDFLFAKSPITTGGTHRFSRHNQAAEPTLKPEETASPEPTLSQDVPKPEPTEESAPVEPGASQAEQVAETPSEPTSLSADEFGPSTVRFLLFADTYVVSAVPATAQHSAVPSPRTPSIWVGTMNGRVIAHSLSWEDTSGPVTVQLHKELQLQHRAPVIGLCVLDTNSRTPVSSSPRVRTGCELQPKPDQPEAEPKKETTKEEGSKEENESATAPAVTPAPTAAVPMESHQLLLCSEEQVKLFQLPSLRALHKHKFVERIRLPGHSSGATGTSSSNTTATVAMVPQPHRKSLTAFGVQPFVRGTGEHSKTEWDVVVTRYDGQAVILSIPHLRKLFKFPCVSSLTSTNLVFWHAGCQLILTELSSVPRLSSPALLTPGAPSPLQATVTLPEWARPREPAFAESEASKEPEAVVTEDVVTPLEEKIGSALPTGAPHAGDVTMDSIKEYLNGEGTVTIKTIETSSEKRTIVEGGQMVTTLHESERVDGKLIRDDVIKFSTDEPPALSMTVDRNTSVEVCGKLHVEWIHRSKVFMSLDGCEPMANRGLVDLTISHRKQLVLLYFLLRTLSFSAIFENSGAVRYWRSGVYYSQNFNGYRHRKPIQIKSNTEPLYTVLTPGNNLIVQDLTRPKPCSNDHRIQPHHEAYQSYATKPRNEDETNSFQMTTSERRPPNGATARTSFGDTEQQKNKVYIVNQKDTITSEIFFDENCLTDGLAHMESFHSRIAD</sequence>
<dbReference type="GO" id="GO:0045159">
    <property type="term" value="F:myosin II binding"/>
    <property type="evidence" value="ECO:0007669"/>
    <property type="project" value="TreeGrafter"/>
</dbReference>
<keyword evidence="8" id="KW-1185">Reference proteome</keyword>
<evidence type="ECO:0000313" key="8">
    <source>
        <dbReference type="Proteomes" id="UP000008909"/>
    </source>
</evidence>
<proteinExistence type="inferred from homology"/>
<feature type="non-terminal residue" evidence="7">
    <location>
        <position position="1"/>
    </location>
</feature>
<dbReference type="GO" id="GO:0006893">
    <property type="term" value="P:Golgi to plasma membrane transport"/>
    <property type="evidence" value="ECO:0007669"/>
    <property type="project" value="TreeGrafter"/>
</dbReference>
<evidence type="ECO:0000256" key="1">
    <source>
        <dbReference type="ARBA" id="ARBA00008070"/>
    </source>
</evidence>
<feature type="compositionally biased region" description="Basic and acidic residues" evidence="5">
    <location>
        <begin position="274"/>
        <end position="286"/>
    </location>
</feature>
<feature type="compositionally biased region" description="Basic and acidic residues" evidence="5">
    <location>
        <begin position="959"/>
        <end position="979"/>
    </location>
</feature>
<name>G7YAF4_CLOSI</name>
<protein>
    <submittedName>
        <fullName evidence="7">Lethal(2) giant larvae protein homolog 2</fullName>
    </submittedName>
</protein>
<evidence type="ECO:0000256" key="4">
    <source>
        <dbReference type="ARBA" id="ARBA00022737"/>
    </source>
</evidence>
<dbReference type="InterPro" id="IPR011047">
    <property type="entry name" value="Quinoprotein_ADH-like_sf"/>
</dbReference>
<dbReference type="SUPFAM" id="SSF50978">
    <property type="entry name" value="WD40 repeat-like"/>
    <property type="match status" value="1"/>
</dbReference>
<dbReference type="InterPro" id="IPR015943">
    <property type="entry name" value="WD40/YVTN_repeat-like_dom_sf"/>
</dbReference>
<dbReference type="PANTHER" id="PTHR10241:SF29">
    <property type="entry name" value="LETHAL(2) GIANT LARVAE PROTEIN"/>
    <property type="match status" value="1"/>
</dbReference>
<feature type="region of interest" description="Disordered" evidence="5">
    <location>
        <begin position="939"/>
        <end position="989"/>
    </location>
</feature>
<dbReference type="GO" id="GO:0005096">
    <property type="term" value="F:GTPase activator activity"/>
    <property type="evidence" value="ECO:0007669"/>
    <property type="project" value="TreeGrafter"/>
</dbReference>
<keyword evidence="3" id="KW-0853">WD repeat</keyword>
<dbReference type="InterPro" id="IPR013577">
    <property type="entry name" value="LLGL2"/>
</dbReference>
<keyword evidence="4" id="KW-0677">Repeat</keyword>
<evidence type="ECO:0000256" key="3">
    <source>
        <dbReference type="ARBA" id="ARBA00022574"/>
    </source>
</evidence>
<feature type="region of interest" description="Disordered" evidence="5">
    <location>
        <begin position="193"/>
        <end position="286"/>
    </location>
</feature>
<dbReference type="GO" id="GO:0005737">
    <property type="term" value="C:cytoplasm"/>
    <property type="evidence" value="ECO:0007669"/>
    <property type="project" value="TreeGrafter"/>
</dbReference>
<dbReference type="PRINTS" id="PR00962">
    <property type="entry name" value="LETHAL2GIANT"/>
</dbReference>
<dbReference type="GO" id="GO:0006887">
    <property type="term" value="P:exocytosis"/>
    <property type="evidence" value="ECO:0007669"/>
    <property type="project" value="UniProtKB-KW"/>
</dbReference>
<feature type="compositionally biased region" description="Low complexity" evidence="5">
    <location>
        <begin position="939"/>
        <end position="949"/>
    </location>
</feature>